<feature type="transmembrane region" description="Helical" evidence="1">
    <location>
        <begin position="58"/>
        <end position="78"/>
    </location>
</feature>
<dbReference type="AlphaFoldDB" id="A0A6C0D334"/>
<keyword evidence="1" id="KW-1133">Transmembrane helix</keyword>
<keyword evidence="1" id="KW-0812">Transmembrane</keyword>
<sequence>MIQEIPFAIYIKDEESIDVSLNVLPLSIEIVPHTASVVMNLSTNNTDYTGTFEYKFKVFFILFSFSIMTALISFLFLLSK</sequence>
<proteinExistence type="predicted"/>
<accession>A0A6C0D334</accession>
<protein>
    <submittedName>
        <fullName evidence="2">Uncharacterized protein</fullName>
    </submittedName>
</protein>
<name>A0A6C0D334_9ZZZZ</name>
<evidence type="ECO:0000313" key="2">
    <source>
        <dbReference type="EMBL" id="QHT10309.1"/>
    </source>
</evidence>
<evidence type="ECO:0000256" key="1">
    <source>
        <dbReference type="SAM" id="Phobius"/>
    </source>
</evidence>
<reference evidence="2" key="1">
    <citation type="journal article" date="2020" name="Nature">
        <title>Giant virus diversity and host interactions through global metagenomics.</title>
        <authorList>
            <person name="Schulz F."/>
            <person name="Roux S."/>
            <person name="Paez-Espino D."/>
            <person name="Jungbluth S."/>
            <person name="Walsh D.A."/>
            <person name="Denef V.J."/>
            <person name="McMahon K.D."/>
            <person name="Konstantinidis K.T."/>
            <person name="Eloe-Fadrosh E.A."/>
            <person name="Kyrpides N.C."/>
            <person name="Woyke T."/>
        </authorList>
    </citation>
    <scope>NUCLEOTIDE SEQUENCE</scope>
    <source>
        <strain evidence="2">GVMAG-M-3300023174-107</strain>
    </source>
</reference>
<keyword evidence="1" id="KW-0472">Membrane</keyword>
<dbReference type="EMBL" id="MN739520">
    <property type="protein sequence ID" value="QHT10309.1"/>
    <property type="molecule type" value="Genomic_DNA"/>
</dbReference>
<organism evidence="2">
    <name type="scientific">viral metagenome</name>
    <dbReference type="NCBI Taxonomy" id="1070528"/>
    <lineage>
        <taxon>unclassified sequences</taxon>
        <taxon>metagenomes</taxon>
        <taxon>organismal metagenomes</taxon>
    </lineage>
</organism>